<dbReference type="AlphaFoldDB" id="A0A381VMD3"/>
<name>A0A381VMD3_9ZZZZ</name>
<dbReference type="EMBL" id="UINC01009240">
    <property type="protein sequence ID" value="SVA41460.1"/>
    <property type="molecule type" value="Genomic_DNA"/>
</dbReference>
<organism evidence="1">
    <name type="scientific">marine metagenome</name>
    <dbReference type="NCBI Taxonomy" id="408172"/>
    <lineage>
        <taxon>unclassified sequences</taxon>
        <taxon>metagenomes</taxon>
        <taxon>ecological metagenomes</taxon>
    </lineage>
</organism>
<accession>A0A381VMD3</accession>
<sequence>MNLFNQLKITEHISLAVVSIST</sequence>
<proteinExistence type="predicted"/>
<reference evidence="1" key="1">
    <citation type="submission" date="2018-05" db="EMBL/GenBank/DDBJ databases">
        <authorList>
            <person name="Lanie J.A."/>
            <person name="Ng W.-L."/>
            <person name="Kazmierczak K.M."/>
            <person name="Andrzejewski T.M."/>
            <person name="Davidsen T.M."/>
            <person name="Wayne K.J."/>
            <person name="Tettelin H."/>
            <person name="Glass J.I."/>
            <person name="Rusch D."/>
            <person name="Podicherti R."/>
            <person name="Tsui H.-C.T."/>
            <person name="Winkler M.E."/>
        </authorList>
    </citation>
    <scope>NUCLEOTIDE SEQUENCE</scope>
</reference>
<evidence type="ECO:0000313" key="1">
    <source>
        <dbReference type="EMBL" id="SVA41460.1"/>
    </source>
</evidence>
<protein>
    <submittedName>
        <fullName evidence="1">Uncharacterized protein</fullName>
    </submittedName>
</protein>
<gene>
    <name evidence="1" type="ORF">METZ01_LOCUS94314</name>
</gene>